<dbReference type="Proteomes" id="UP000094707">
    <property type="component" value="Chromosome I"/>
</dbReference>
<dbReference type="EMBL" id="LT607756">
    <property type="protein sequence ID" value="SCG85844.1"/>
    <property type="molecule type" value="Genomic_DNA"/>
</dbReference>
<gene>
    <name evidence="2" type="ORF">MCBB_1286</name>
</gene>
<dbReference type="Gene3D" id="3.40.50.2000">
    <property type="entry name" value="Glycogen Phosphorylase B"/>
    <property type="match status" value="1"/>
</dbReference>
<keyword evidence="3" id="KW-1185">Reference proteome</keyword>
<dbReference type="Gene3D" id="3.40.50.11190">
    <property type="match status" value="1"/>
</dbReference>
<name>A0A1D3L2F7_9EURY</name>
<dbReference type="InterPro" id="IPR000182">
    <property type="entry name" value="GNAT_dom"/>
</dbReference>
<dbReference type="PANTHER" id="PTHR43328:SF1">
    <property type="entry name" value="N-ACETYLTRANSFERASE DOMAIN-CONTAINING PROTEIN"/>
    <property type="match status" value="1"/>
</dbReference>
<accession>A0A1D3L2F7</accession>
<dbReference type="KEGG" id="mcub:MCBB_1286"/>
<reference evidence="2 3" key="1">
    <citation type="submission" date="2016-08" db="EMBL/GenBank/DDBJ databases">
        <authorList>
            <person name="Seilhamer J.J."/>
        </authorList>
    </citation>
    <scope>NUCLEOTIDE SEQUENCE [LARGE SCALE GENOMIC DNA]</scope>
    <source>
        <strain evidence="2">Buetzberg</strain>
    </source>
</reference>
<dbReference type="SUPFAM" id="SSF53756">
    <property type="entry name" value="UDP-Glycosyltransferase/glycogen phosphorylase"/>
    <property type="match status" value="1"/>
</dbReference>
<dbReference type="SUPFAM" id="SSF55729">
    <property type="entry name" value="Acyl-CoA N-acyltransferases (Nat)"/>
    <property type="match status" value="1"/>
</dbReference>
<dbReference type="InterPro" id="IPR007235">
    <property type="entry name" value="Glyco_trans_28_C"/>
</dbReference>
<dbReference type="Pfam" id="PF13302">
    <property type="entry name" value="Acetyltransf_3"/>
    <property type="match status" value="1"/>
</dbReference>
<proteinExistence type="predicted"/>
<feature type="domain" description="N-acetyltransferase" evidence="1">
    <location>
        <begin position="339"/>
        <end position="490"/>
    </location>
</feature>
<sequence>MNGDTKMRIRILTEGSEEIGFGHVTRCMSIYQAFQERGLDTELIVNGNGSIEKLMDGTRHRIINWLKMDEITSIMADSDITVVDSYLAPPKLYEIIANESLGVYIDDNKRINYPEGVVVNGSVNAEKLEYPEEKGVQYFLGSRYIPLRKEFWNIEPLKIKENLQSVMITFGGDDLRNMTPLILKTLEKEFPELKKNVVIGRGFKNLEEIEKLKSDTVNLIYYPDAEGMVDTMLKSDLAVSAGGQTLYELARLGLPTLSVAVASNQLHNVKNWEETGFSRYTGLWTDENLLGKMVEELRGLTDYSIRNQMSKTGKMAVDGHGALRIVKKSLLEYYLSKGFTLRKADLGDMKNIYQLSNDPEVRKNSFKTDLIPLSDHEKWFKNKLMDEKSLFIICEVEDEFAAQIRFELEEESSVISISISKKYRGIGIGHPMVKEALKLLKNYSNVQLIKAYIKKSNKGSLKFFEKSGFKLTGPILIDGNEAYEYEYVLRD</sequence>
<dbReference type="STRING" id="118062.MCBB_1286"/>
<dbReference type="Pfam" id="PF04101">
    <property type="entry name" value="Glyco_tran_28_C"/>
    <property type="match status" value="1"/>
</dbReference>
<dbReference type="Gene3D" id="3.40.630.30">
    <property type="match status" value="1"/>
</dbReference>
<dbReference type="GO" id="GO:0016758">
    <property type="term" value="F:hexosyltransferase activity"/>
    <property type="evidence" value="ECO:0007669"/>
    <property type="project" value="InterPro"/>
</dbReference>
<evidence type="ECO:0000313" key="3">
    <source>
        <dbReference type="Proteomes" id="UP000094707"/>
    </source>
</evidence>
<organism evidence="2 3">
    <name type="scientific">Methanobacterium congolense</name>
    <dbReference type="NCBI Taxonomy" id="118062"/>
    <lineage>
        <taxon>Archaea</taxon>
        <taxon>Methanobacteriati</taxon>
        <taxon>Methanobacteriota</taxon>
        <taxon>Methanomada group</taxon>
        <taxon>Methanobacteria</taxon>
        <taxon>Methanobacteriales</taxon>
        <taxon>Methanobacteriaceae</taxon>
        <taxon>Methanobacterium</taxon>
    </lineage>
</organism>
<dbReference type="PATRIC" id="fig|129848.4.peg.1303"/>
<dbReference type="AlphaFoldDB" id="A0A1D3L2F7"/>
<dbReference type="PROSITE" id="PS51186">
    <property type="entry name" value="GNAT"/>
    <property type="match status" value="1"/>
</dbReference>
<dbReference type="PANTHER" id="PTHR43328">
    <property type="entry name" value="ACETYLTRANSFERASE-RELATED"/>
    <property type="match status" value="1"/>
</dbReference>
<evidence type="ECO:0000259" key="1">
    <source>
        <dbReference type="PROSITE" id="PS51186"/>
    </source>
</evidence>
<dbReference type="GO" id="GO:0016747">
    <property type="term" value="F:acyltransferase activity, transferring groups other than amino-acyl groups"/>
    <property type="evidence" value="ECO:0007669"/>
    <property type="project" value="InterPro"/>
</dbReference>
<evidence type="ECO:0000313" key="2">
    <source>
        <dbReference type="EMBL" id="SCG85844.1"/>
    </source>
</evidence>
<dbReference type="InterPro" id="IPR016181">
    <property type="entry name" value="Acyl_CoA_acyltransferase"/>
</dbReference>
<protein>
    <submittedName>
        <fullName evidence="2">Pseudaminic acid biosynthesis-associated protein PseG</fullName>
    </submittedName>
</protein>